<accession>A0A9K3DR67</accession>
<dbReference type="AlphaFoldDB" id="A0A9K3DR67"/>
<reference evidence="1" key="2">
    <citation type="submission" date="2020-06" db="EMBL/GenBank/DDBJ databases">
        <title>Helianthus annuus Genome sequencing and assembly Release 2.</title>
        <authorList>
            <person name="Gouzy J."/>
            <person name="Langlade N."/>
            <person name="Munos S."/>
        </authorList>
    </citation>
    <scope>NUCLEOTIDE SEQUENCE</scope>
    <source>
        <tissue evidence="1">Leaves</tissue>
    </source>
</reference>
<evidence type="ECO:0000313" key="1">
    <source>
        <dbReference type="EMBL" id="KAF5759168.1"/>
    </source>
</evidence>
<proteinExistence type="predicted"/>
<dbReference type="Proteomes" id="UP000215914">
    <property type="component" value="Unassembled WGS sequence"/>
</dbReference>
<protein>
    <submittedName>
        <fullName evidence="1">Uncharacterized protein</fullName>
    </submittedName>
</protein>
<keyword evidence="2" id="KW-1185">Reference proteome</keyword>
<evidence type="ECO:0000313" key="2">
    <source>
        <dbReference type="Proteomes" id="UP000215914"/>
    </source>
</evidence>
<sequence>MFLKEVTCFLLAPIVGVGTGTHALDIKLGMLGGKGEGYKALCTISSAYGSYAGAW</sequence>
<reference evidence="1" key="1">
    <citation type="journal article" date="2017" name="Nature">
        <title>The sunflower genome provides insights into oil metabolism, flowering and Asterid evolution.</title>
        <authorList>
            <person name="Badouin H."/>
            <person name="Gouzy J."/>
            <person name="Grassa C.J."/>
            <person name="Murat F."/>
            <person name="Staton S.E."/>
            <person name="Cottret L."/>
            <person name="Lelandais-Briere C."/>
            <person name="Owens G.L."/>
            <person name="Carrere S."/>
            <person name="Mayjonade B."/>
            <person name="Legrand L."/>
            <person name="Gill N."/>
            <person name="Kane N.C."/>
            <person name="Bowers J.E."/>
            <person name="Hubner S."/>
            <person name="Bellec A."/>
            <person name="Berard A."/>
            <person name="Berges H."/>
            <person name="Blanchet N."/>
            <person name="Boniface M.C."/>
            <person name="Brunel D."/>
            <person name="Catrice O."/>
            <person name="Chaidir N."/>
            <person name="Claudel C."/>
            <person name="Donnadieu C."/>
            <person name="Faraut T."/>
            <person name="Fievet G."/>
            <person name="Helmstetter N."/>
            <person name="King M."/>
            <person name="Knapp S.J."/>
            <person name="Lai Z."/>
            <person name="Le Paslier M.C."/>
            <person name="Lippi Y."/>
            <person name="Lorenzon L."/>
            <person name="Mandel J.R."/>
            <person name="Marage G."/>
            <person name="Marchand G."/>
            <person name="Marquand E."/>
            <person name="Bret-Mestries E."/>
            <person name="Morien E."/>
            <person name="Nambeesan S."/>
            <person name="Nguyen T."/>
            <person name="Pegot-Espagnet P."/>
            <person name="Pouilly N."/>
            <person name="Raftis F."/>
            <person name="Sallet E."/>
            <person name="Schiex T."/>
            <person name="Thomas J."/>
            <person name="Vandecasteele C."/>
            <person name="Vares D."/>
            <person name="Vear F."/>
            <person name="Vautrin S."/>
            <person name="Crespi M."/>
            <person name="Mangin B."/>
            <person name="Burke J.M."/>
            <person name="Salse J."/>
            <person name="Munos S."/>
            <person name="Vincourt P."/>
            <person name="Rieseberg L.H."/>
            <person name="Langlade N.B."/>
        </authorList>
    </citation>
    <scope>NUCLEOTIDE SEQUENCE</scope>
    <source>
        <tissue evidence="1">Leaves</tissue>
    </source>
</reference>
<organism evidence="1 2">
    <name type="scientific">Helianthus annuus</name>
    <name type="common">Common sunflower</name>
    <dbReference type="NCBI Taxonomy" id="4232"/>
    <lineage>
        <taxon>Eukaryota</taxon>
        <taxon>Viridiplantae</taxon>
        <taxon>Streptophyta</taxon>
        <taxon>Embryophyta</taxon>
        <taxon>Tracheophyta</taxon>
        <taxon>Spermatophyta</taxon>
        <taxon>Magnoliopsida</taxon>
        <taxon>eudicotyledons</taxon>
        <taxon>Gunneridae</taxon>
        <taxon>Pentapetalae</taxon>
        <taxon>asterids</taxon>
        <taxon>campanulids</taxon>
        <taxon>Asterales</taxon>
        <taxon>Asteraceae</taxon>
        <taxon>Asteroideae</taxon>
        <taxon>Heliantheae alliance</taxon>
        <taxon>Heliantheae</taxon>
        <taxon>Helianthus</taxon>
    </lineage>
</organism>
<name>A0A9K3DR67_HELAN</name>
<comment type="caution">
    <text evidence="1">The sequence shown here is derived from an EMBL/GenBank/DDBJ whole genome shotgun (WGS) entry which is preliminary data.</text>
</comment>
<dbReference type="EMBL" id="MNCJ02000331">
    <property type="protein sequence ID" value="KAF5759168.1"/>
    <property type="molecule type" value="Genomic_DNA"/>
</dbReference>
<gene>
    <name evidence="1" type="ORF">HanXRQr2_Chr16g0738041</name>
</gene>
<dbReference type="Gramene" id="mRNA:HanXRQr2_Chr16g0738041">
    <property type="protein sequence ID" value="mRNA:HanXRQr2_Chr16g0738041"/>
    <property type="gene ID" value="HanXRQr2_Chr16g0738041"/>
</dbReference>